<name>A0A1W9YWG1_MYCBA</name>
<dbReference type="OrthoDB" id="5168853at2"/>
<evidence type="ECO:0000256" key="2">
    <source>
        <dbReference type="ARBA" id="ARBA00022630"/>
    </source>
</evidence>
<dbReference type="InterPro" id="IPR036188">
    <property type="entry name" value="FAD/NAD-bd_sf"/>
</dbReference>
<keyword evidence="3" id="KW-0274">FAD</keyword>
<gene>
    <name evidence="5" type="ORF">BST17_14175</name>
</gene>
<organism evidence="5 6">
    <name type="scientific">Mycolicibacterium bacteremicum</name>
    <name type="common">Mycobacterium bacteremicum</name>
    <dbReference type="NCBI Taxonomy" id="564198"/>
    <lineage>
        <taxon>Bacteria</taxon>
        <taxon>Bacillati</taxon>
        <taxon>Actinomycetota</taxon>
        <taxon>Actinomycetes</taxon>
        <taxon>Mycobacteriales</taxon>
        <taxon>Mycobacteriaceae</taxon>
        <taxon>Mycolicibacterium</taxon>
    </lineage>
</organism>
<evidence type="ECO:0000256" key="1">
    <source>
        <dbReference type="ARBA" id="ARBA00010139"/>
    </source>
</evidence>
<keyword evidence="2" id="KW-0285">Flavoprotein</keyword>
<dbReference type="InterPro" id="IPR020946">
    <property type="entry name" value="Flavin_mOase-like"/>
</dbReference>
<dbReference type="EMBL" id="MVHJ01000010">
    <property type="protein sequence ID" value="ORA04426.1"/>
    <property type="molecule type" value="Genomic_DNA"/>
</dbReference>
<evidence type="ECO:0000313" key="5">
    <source>
        <dbReference type="EMBL" id="ORA04426.1"/>
    </source>
</evidence>
<protein>
    <submittedName>
        <fullName evidence="5">Monooxygenase</fullName>
    </submittedName>
</protein>
<dbReference type="Gene3D" id="3.50.50.60">
    <property type="entry name" value="FAD/NAD(P)-binding domain"/>
    <property type="match status" value="2"/>
</dbReference>
<reference evidence="5 6" key="1">
    <citation type="submission" date="2017-02" db="EMBL/GenBank/DDBJ databases">
        <title>The new phylogeny of genus Mycobacterium.</title>
        <authorList>
            <person name="Tortoli E."/>
            <person name="Trovato A."/>
            <person name="Cirillo D.M."/>
        </authorList>
    </citation>
    <scope>NUCLEOTIDE SEQUENCE [LARGE SCALE GENOMIC DNA]</scope>
    <source>
        <strain evidence="5 6">DSM 45578</strain>
    </source>
</reference>
<dbReference type="PANTHER" id="PTHR42877:SF4">
    <property type="entry name" value="FAD_NAD(P)-BINDING DOMAIN-CONTAINING PROTEIN-RELATED"/>
    <property type="match status" value="1"/>
</dbReference>
<keyword evidence="6" id="KW-1185">Reference proteome</keyword>
<accession>A0A1W9YWG1</accession>
<keyword evidence="4" id="KW-0560">Oxidoreductase</keyword>
<dbReference type="GO" id="GO:0050661">
    <property type="term" value="F:NADP binding"/>
    <property type="evidence" value="ECO:0007669"/>
    <property type="project" value="InterPro"/>
</dbReference>
<evidence type="ECO:0000256" key="3">
    <source>
        <dbReference type="ARBA" id="ARBA00022827"/>
    </source>
</evidence>
<dbReference type="GO" id="GO:0050660">
    <property type="term" value="F:flavin adenine dinucleotide binding"/>
    <property type="evidence" value="ECO:0007669"/>
    <property type="project" value="InterPro"/>
</dbReference>
<keyword evidence="5" id="KW-0503">Monooxygenase</keyword>
<comment type="similarity">
    <text evidence="1">Belongs to the FAD-binding monooxygenase family.</text>
</comment>
<dbReference type="Pfam" id="PF00743">
    <property type="entry name" value="FMO-like"/>
    <property type="match status" value="1"/>
</dbReference>
<sequence length="662" mass="74026">MNAMYGPDMQFRNDSLSRLASLSDDDLSDLLRSANIPTLLATLAHLTGEDRWIQPPYTPTHRRDIDDHDDGGLPEEIVQEIRNGAFAVLTELRDGVRTPAPEPTPERLVQILSVSVGEPLPADYGRLLGEELGIYQRSGVPQAPAEVRSAYHVAIIGAGLSGLCLAIRLEQAGIGYTVFEKNDDVGGSWEENLYPGCGVDTPSHLYCFSFDQNPDWTRYFVHRDELAAYWRALADRWGVRPNIRFGTTVESTRFDEQSGRWEVRAVGRDGSVEIIETNVVVSAVGLLNQPALPRIAGIDSFEGPCLHTARWDRSVELAGKRVAVIGTGASAMQFVPAAAEVAGAVTVFQRSPQWAMPHPNQSREVSDSVRKLHQHIPHYLGWYRLRVFWRMGDRLHSLLQVDKNYEHPDRAINKGNDSLRKMLTGYIQTQLEGRPDLIAKSVPDYPVYGKRLLIDHGWYSAIRRDNVELITDAIERITPTGIRLVDGTEIEADVIAFATGFDAVNVLGSIDVYGREGRSLHEQWGTDDGRAYLGISVPGFPNFFCLYGPNTNTGHGGTVIAGTEMQVQYVTQLIARMIDDELSTVEVRQEVFDTYDEELGEVLANSIWTHPGMSTYYRNSKGRVVTNSPWKYIDYWRRTHEPKLTDYAVTHGAESVHLQPQL</sequence>
<dbReference type="PANTHER" id="PTHR42877">
    <property type="entry name" value="L-ORNITHINE N(5)-MONOOXYGENASE-RELATED"/>
    <property type="match status" value="1"/>
</dbReference>
<dbReference type="GO" id="GO:0004499">
    <property type="term" value="F:N,N-dimethylaniline monooxygenase activity"/>
    <property type="evidence" value="ECO:0007669"/>
    <property type="project" value="InterPro"/>
</dbReference>
<comment type="caution">
    <text evidence="5">The sequence shown here is derived from an EMBL/GenBank/DDBJ whole genome shotgun (WGS) entry which is preliminary data.</text>
</comment>
<dbReference type="AlphaFoldDB" id="A0A1W9YWG1"/>
<dbReference type="SUPFAM" id="SSF51905">
    <property type="entry name" value="FAD/NAD(P)-binding domain"/>
    <property type="match status" value="2"/>
</dbReference>
<dbReference type="STRING" id="564198.BST17_14175"/>
<proteinExistence type="inferred from homology"/>
<dbReference type="InterPro" id="IPR051209">
    <property type="entry name" value="FAD-bind_Monooxygenase_sf"/>
</dbReference>
<dbReference type="Proteomes" id="UP000192366">
    <property type="component" value="Unassembled WGS sequence"/>
</dbReference>
<dbReference type="PRINTS" id="PR00411">
    <property type="entry name" value="PNDRDTASEI"/>
</dbReference>
<evidence type="ECO:0000313" key="6">
    <source>
        <dbReference type="Proteomes" id="UP000192366"/>
    </source>
</evidence>
<evidence type="ECO:0000256" key="4">
    <source>
        <dbReference type="ARBA" id="ARBA00023002"/>
    </source>
</evidence>